<feature type="compositionally biased region" description="Basic residues" evidence="1">
    <location>
        <begin position="51"/>
        <end position="69"/>
    </location>
</feature>
<organism evidence="2 3">
    <name type="scientific">Macrostomum lignano</name>
    <dbReference type="NCBI Taxonomy" id="282301"/>
    <lineage>
        <taxon>Eukaryota</taxon>
        <taxon>Metazoa</taxon>
        <taxon>Spiralia</taxon>
        <taxon>Lophotrochozoa</taxon>
        <taxon>Platyhelminthes</taxon>
        <taxon>Rhabditophora</taxon>
        <taxon>Macrostomorpha</taxon>
        <taxon>Macrostomida</taxon>
        <taxon>Macrostomidae</taxon>
        <taxon>Macrostomum</taxon>
    </lineage>
</organism>
<proteinExistence type="predicted"/>
<feature type="region of interest" description="Disordered" evidence="1">
    <location>
        <begin position="46"/>
        <end position="116"/>
    </location>
</feature>
<dbReference type="AlphaFoldDB" id="A0A267H682"/>
<feature type="non-terminal residue" evidence="2">
    <location>
        <position position="1"/>
    </location>
</feature>
<keyword evidence="3" id="KW-1185">Reference proteome</keyword>
<accession>A0A267H682</accession>
<feature type="compositionally biased region" description="Basic and acidic residues" evidence="1">
    <location>
        <begin position="90"/>
        <end position="100"/>
    </location>
</feature>
<comment type="caution">
    <text evidence="2">The sequence shown here is derived from an EMBL/GenBank/DDBJ whole genome shotgun (WGS) entry which is preliminary data.</text>
</comment>
<evidence type="ECO:0000313" key="3">
    <source>
        <dbReference type="Proteomes" id="UP000215902"/>
    </source>
</evidence>
<dbReference type="OrthoDB" id="10069686at2759"/>
<name>A0A267H682_9PLAT</name>
<sequence>NIIHLLELPNCLIINQLKASQIIFGFLSLGRSDYLTFCNASLYKSQWTRRPSSRRTRSRRQTRSRRPAARPKGGDDGQQQQQQTGGYSGKGDKADLDNHAKQLNPNNWRFKGPQSN</sequence>
<evidence type="ECO:0000313" key="2">
    <source>
        <dbReference type="EMBL" id="PAA93783.1"/>
    </source>
</evidence>
<dbReference type="Proteomes" id="UP000215902">
    <property type="component" value="Unassembled WGS sequence"/>
</dbReference>
<dbReference type="EMBL" id="NIVC01000020">
    <property type="protein sequence ID" value="PAA93783.1"/>
    <property type="molecule type" value="Genomic_DNA"/>
</dbReference>
<gene>
    <name evidence="2" type="ORF">BOX15_Mlig033785g1</name>
</gene>
<protein>
    <submittedName>
        <fullName evidence="2">Uncharacterized protein</fullName>
    </submittedName>
</protein>
<evidence type="ECO:0000256" key="1">
    <source>
        <dbReference type="SAM" id="MobiDB-lite"/>
    </source>
</evidence>
<reference evidence="2 3" key="1">
    <citation type="submission" date="2017-06" db="EMBL/GenBank/DDBJ databases">
        <title>A platform for efficient transgenesis in Macrostomum lignano, a flatworm model organism for stem cell research.</title>
        <authorList>
            <person name="Berezikov E."/>
        </authorList>
    </citation>
    <scope>NUCLEOTIDE SEQUENCE [LARGE SCALE GENOMIC DNA]</scope>
    <source>
        <strain evidence="2">DV1</strain>
        <tissue evidence="2">Whole organism</tissue>
    </source>
</reference>
<feature type="compositionally biased region" description="Polar residues" evidence="1">
    <location>
        <begin position="101"/>
        <end position="116"/>
    </location>
</feature>